<reference evidence="2 3" key="1">
    <citation type="submission" date="2011-11" db="EMBL/GenBank/DDBJ databases">
        <title>The Noncontiguous Finished sequence of Saccharomonospora cyanea NA-134.</title>
        <authorList>
            <consortium name="US DOE Joint Genome Institute"/>
            <person name="Lucas S."/>
            <person name="Han J."/>
            <person name="Lapidus A."/>
            <person name="Cheng J.-F."/>
            <person name="Goodwin L."/>
            <person name="Pitluck S."/>
            <person name="Peters L."/>
            <person name="Ovchinnikova G."/>
            <person name="Lu M."/>
            <person name="Detter J.C."/>
            <person name="Han C."/>
            <person name="Tapia R."/>
            <person name="Land M."/>
            <person name="Hauser L."/>
            <person name="Kyrpides N."/>
            <person name="Ivanova N."/>
            <person name="Pagani I."/>
            <person name="Brambilla E.-M."/>
            <person name="Klenk H.-P."/>
            <person name="Woyke T."/>
        </authorList>
    </citation>
    <scope>NUCLEOTIDE SEQUENCE [LARGE SCALE GENOMIC DNA]</scope>
    <source>
        <strain evidence="2 3">NA-134</strain>
    </source>
</reference>
<gene>
    <name evidence="2" type="ORF">SaccyDRAFT_4356</name>
</gene>
<proteinExistence type="predicted"/>
<sequence length="61" mass="7363">MDEKKQRNSPDRHEGKARRRTLDDVFGDVLPETTRDERDTYQSAGLPDDWYRENRPPHHDR</sequence>
<protein>
    <submittedName>
        <fullName evidence="2">Uncharacterized protein</fullName>
    </submittedName>
</protein>
<keyword evidence="3" id="KW-1185">Reference proteome</keyword>
<dbReference type="STRING" id="882082.SaccyDRAFT_4356"/>
<dbReference type="AlphaFoldDB" id="H5XN02"/>
<feature type="region of interest" description="Disordered" evidence="1">
    <location>
        <begin position="1"/>
        <end position="61"/>
    </location>
</feature>
<feature type="compositionally biased region" description="Basic and acidic residues" evidence="1">
    <location>
        <begin position="49"/>
        <end position="61"/>
    </location>
</feature>
<organism evidence="2 3">
    <name type="scientific">Saccharomonospora cyanea NA-134</name>
    <dbReference type="NCBI Taxonomy" id="882082"/>
    <lineage>
        <taxon>Bacteria</taxon>
        <taxon>Bacillati</taxon>
        <taxon>Actinomycetota</taxon>
        <taxon>Actinomycetes</taxon>
        <taxon>Pseudonocardiales</taxon>
        <taxon>Pseudonocardiaceae</taxon>
        <taxon>Saccharomonospora</taxon>
    </lineage>
</organism>
<evidence type="ECO:0000313" key="3">
    <source>
        <dbReference type="Proteomes" id="UP000002791"/>
    </source>
</evidence>
<dbReference type="Proteomes" id="UP000002791">
    <property type="component" value="Chromosome"/>
</dbReference>
<accession>H5XN02</accession>
<dbReference type="HOGENOM" id="CLU_202666_0_0_11"/>
<dbReference type="eggNOG" id="ENOG5033HAF">
    <property type="taxonomic scope" value="Bacteria"/>
</dbReference>
<evidence type="ECO:0000313" key="2">
    <source>
        <dbReference type="EMBL" id="EHR63169.1"/>
    </source>
</evidence>
<dbReference type="RefSeq" id="WP_005459308.1">
    <property type="nucleotide sequence ID" value="NZ_CM001440.1"/>
</dbReference>
<evidence type="ECO:0000256" key="1">
    <source>
        <dbReference type="SAM" id="MobiDB-lite"/>
    </source>
</evidence>
<dbReference type="OrthoDB" id="3700244at2"/>
<name>H5XN02_9PSEU</name>
<dbReference type="EMBL" id="CM001440">
    <property type="protein sequence ID" value="EHR63169.1"/>
    <property type="molecule type" value="Genomic_DNA"/>
</dbReference>
<feature type="compositionally biased region" description="Basic and acidic residues" evidence="1">
    <location>
        <begin position="1"/>
        <end position="14"/>
    </location>
</feature>